<dbReference type="Proteomes" id="UP000001542">
    <property type="component" value="Unassembled WGS sequence"/>
</dbReference>
<dbReference type="Gene3D" id="3.40.390.10">
    <property type="entry name" value="Collagenase (Catalytic Domain)"/>
    <property type="match status" value="1"/>
</dbReference>
<sequence length="359" mass="41778">MNIDDFHRALFAIANEGTKARIALPNHANIITEYEIEQTPLFSMKTLKKYKNELYSFKGVSLSNSDDRIGIIWCFNILKVYFIDHYQTLEPVTRFGEYFIFYKEKYVITRRLKEEKQSDIIEDLHIDSIINAESIPKDIFTPINNPKISHIAEYMSSVKIIRFLPFPTCTTIQKMLVGRAVPTGGFSDEEKKKIIFVEMAASVHYINLIFLPEVSIRFEMVFDLNIVLLENTIENIKKYAYNPNKIGQFSKDASFVNQYIDDKDIDIAHLVHSGVNEGSTNLKMLKPFHRDKYTGITTDDFMIFGYFEHIFCHEISHQLGAPHTWTYTNQQEHQQEGSGFKGMKIFLLRLTLQILRSIK</sequence>
<dbReference type="GO" id="GO:0008237">
    <property type="term" value="F:metallopeptidase activity"/>
    <property type="evidence" value="ECO:0007669"/>
    <property type="project" value="InterPro"/>
</dbReference>
<dbReference type="KEGG" id="tva:4773471"/>
<dbReference type="VEuPathDB" id="TrichDB:TVAGG3_0734690"/>
<evidence type="ECO:0000313" key="1">
    <source>
        <dbReference type="EMBL" id="EAY15487.1"/>
    </source>
</evidence>
<reference evidence="1" key="2">
    <citation type="journal article" date="2007" name="Science">
        <title>Draft genome sequence of the sexually transmitted pathogen Trichomonas vaginalis.</title>
        <authorList>
            <person name="Carlton J.M."/>
            <person name="Hirt R.P."/>
            <person name="Silva J.C."/>
            <person name="Delcher A.L."/>
            <person name="Schatz M."/>
            <person name="Zhao Q."/>
            <person name="Wortman J.R."/>
            <person name="Bidwell S.L."/>
            <person name="Alsmark U.C.M."/>
            <person name="Besteiro S."/>
            <person name="Sicheritz-Ponten T."/>
            <person name="Noel C.J."/>
            <person name="Dacks J.B."/>
            <person name="Foster P.G."/>
            <person name="Simillion C."/>
            <person name="Van de Peer Y."/>
            <person name="Miranda-Saavedra D."/>
            <person name="Barton G.J."/>
            <person name="Westrop G.D."/>
            <person name="Mueller S."/>
            <person name="Dessi D."/>
            <person name="Fiori P.L."/>
            <person name="Ren Q."/>
            <person name="Paulsen I."/>
            <person name="Zhang H."/>
            <person name="Bastida-Corcuera F.D."/>
            <person name="Simoes-Barbosa A."/>
            <person name="Brown M.T."/>
            <person name="Hayes R.D."/>
            <person name="Mukherjee M."/>
            <person name="Okumura C.Y."/>
            <person name="Schneider R."/>
            <person name="Smith A.J."/>
            <person name="Vanacova S."/>
            <person name="Villalvazo M."/>
            <person name="Haas B.J."/>
            <person name="Pertea M."/>
            <person name="Feldblyum T.V."/>
            <person name="Utterback T.R."/>
            <person name="Shu C.L."/>
            <person name="Osoegawa K."/>
            <person name="de Jong P.J."/>
            <person name="Hrdy I."/>
            <person name="Horvathova L."/>
            <person name="Zubacova Z."/>
            <person name="Dolezal P."/>
            <person name="Malik S.B."/>
            <person name="Logsdon J.M. Jr."/>
            <person name="Henze K."/>
            <person name="Gupta A."/>
            <person name="Wang C.C."/>
            <person name="Dunne R.L."/>
            <person name="Upcroft J.A."/>
            <person name="Upcroft P."/>
            <person name="White O."/>
            <person name="Salzberg S.L."/>
            <person name="Tang P."/>
            <person name="Chiu C.-H."/>
            <person name="Lee Y.-S."/>
            <person name="Embley T.M."/>
            <person name="Coombs G.H."/>
            <person name="Mottram J.C."/>
            <person name="Tachezy J."/>
            <person name="Fraser-Liggett C.M."/>
            <person name="Johnson P.J."/>
        </authorList>
    </citation>
    <scope>NUCLEOTIDE SEQUENCE [LARGE SCALE GENOMIC DNA]</scope>
    <source>
        <strain evidence="1">G3</strain>
    </source>
</reference>
<dbReference type="InParanoid" id="A2DVS4"/>
<proteinExistence type="predicted"/>
<evidence type="ECO:0000313" key="2">
    <source>
        <dbReference type="Proteomes" id="UP000001542"/>
    </source>
</evidence>
<name>A2DVS4_TRIV3</name>
<dbReference type="EMBL" id="DS113255">
    <property type="protein sequence ID" value="EAY15487.1"/>
    <property type="molecule type" value="Genomic_DNA"/>
</dbReference>
<dbReference type="Pfam" id="PF13582">
    <property type="entry name" value="Reprolysin_3"/>
    <property type="match status" value="1"/>
</dbReference>
<dbReference type="AlphaFoldDB" id="A2DVS4"/>
<accession>A2DVS4</accession>
<keyword evidence="2" id="KW-1185">Reference proteome</keyword>
<organism evidence="1 2">
    <name type="scientific">Trichomonas vaginalis (strain ATCC PRA-98 / G3)</name>
    <dbReference type="NCBI Taxonomy" id="412133"/>
    <lineage>
        <taxon>Eukaryota</taxon>
        <taxon>Metamonada</taxon>
        <taxon>Parabasalia</taxon>
        <taxon>Trichomonadida</taxon>
        <taxon>Trichomonadidae</taxon>
        <taxon>Trichomonas</taxon>
    </lineage>
</organism>
<dbReference type="RefSeq" id="XP_001327710.1">
    <property type="nucleotide sequence ID" value="XM_001327675.1"/>
</dbReference>
<gene>
    <name evidence="1" type="ORF">TVAG_210170</name>
</gene>
<dbReference type="VEuPathDB" id="TrichDB:TVAG_210170"/>
<dbReference type="InterPro" id="IPR024079">
    <property type="entry name" value="MetalloPept_cat_dom_sf"/>
</dbReference>
<protein>
    <submittedName>
        <fullName evidence="1">Uncharacterized protein</fullName>
    </submittedName>
</protein>
<reference evidence="1" key="1">
    <citation type="submission" date="2006-10" db="EMBL/GenBank/DDBJ databases">
        <authorList>
            <person name="Amadeo P."/>
            <person name="Zhao Q."/>
            <person name="Wortman J."/>
            <person name="Fraser-Liggett C."/>
            <person name="Carlton J."/>
        </authorList>
    </citation>
    <scope>NUCLEOTIDE SEQUENCE</scope>
    <source>
        <strain evidence="1">G3</strain>
    </source>
</reference>